<sequence length="49" mass="5692">MRHQRRDIVECTRYWLSDNTAYQLACTSSQRCLQSGQDALSRTLDMLGL</sequence>
<organism evidence="1 2">
    <name type="scientific">Pseudobowmanella zhangzhouensis</name>
    <dbReference type="NCBI Taxonomy" id="1537679"/>
    <lineage>
        <taxon>Bacteria</taxon>
        <taxon>Pseudomonadati</taxon>
        <taxon>Pseudomonadota</taxon>
        <taxon>Gammaproteobacteria</taxon>
        <taxon>Alteromonadales</taxon>
        <taxon>Alteromonadaceae</taxon>
    </lineage>
</organism>
<proteinExistence type="predicted"/>
<evidence type="ECO:0000313" key="1">
    <source>
        <dbReference type="EMBL" id="MFC6441748.1"/>
    </source>
</evidence>
<evidence type="ECO:0000313" key="2">
    <source>
        <dbReference type="Proteomes" id="UP001596364"/>
    </source>
</evidence>
<dbReference type="Proteomes" id="UP001596364">
    <property type="component" value="Unassembled WGS sequence"/>
</dbReference>
<name>A0ABW1XNR8_9ALTE</name>
<evidence type="ECO:0008006" key="3">
    <source>
        <dbReference type="Google" id="ProtNLM"/>
    </source>
</evidence>
<reference evidence="2" key="1">
    <citation type="journal article" date="2019" name="Int. J. Syst. Evol. Microbiol.">
        <title>The Global Catalogue of Microorganisms (GCM) 10K type strain sequencing project: providing services to taxonomists for standard genome sequencing and annotation.</title>
        <authorList>
            <consortium name="The Broad Institute Genomics Platform"/>
            <consortium name="The Broad Institute Genome Sequencing Center for Infectious Disease"/>
            <person name="Wu L."/>
            <person name="Ma J."/>
        </authorList>
    </citation>
    <scope>NUCLEOTIDE SEQUENCE [LARGE SCALE GENOMIC DNA]</scope>
    <source>
        <strain evidence="2">CGMCC 1.16031</strain>
    </source>
</reference>
<dbReference type="EMBL" id="JBHSUS010000001">
    <property type="protein sequence ID" value="MFC6441748.1"/>
    <property type="molecule type" value="Genomic_DNA"/>
</dbReference>
<gene>
    <name evidence="1" type="ORF">ACFP85_16495</name>
</gene>
<dbReference type="RefSeq" id="WP_377148869.1">
    <property type="nucleotide sequence ID" value="NZ_JBHSUS010000001.1"/>
</dbReference>
<protein>
    <recommendedName>
        <fullName evidence="3">HEPN domain-containing protein</fullName>
    </recommendedName>
</protein>
<keyword evidence="2" id="KW-1185">Reference proteome</keyword>
<comment type="caution">
    <text evidence="1">The sequence shown here is derived from an EMBL/GenBank/DDBJ whole genome shotgun (WGS) entry which is preliminary data.</text>
</comment>
<accession>A0ABW1XNR8</accession>